<feature type="non-terminal residue" evidence="1">
    <location>
        <position position="1"/>
    </location>
</feature>
<gene>
    <name evidence="1" type="ORF">BD410DRAFT_678988</name>
</gene>
<dbReference type="Proteomes" id="UP000294933">
    <property type="component" value="Unassembled WGS sequence"/>
</dbReference>
<dbReference type="AlphaFoldDB" id="A0A4Y7QGS7"/>
<evidence type="ECO:0000313" key="2">
    <source>
        <dbReference type="Proteomes" id="UP000294933"/>
    </source>
</evidence>
<dbReference type="STRING" id="50990.A0A4Y7QGS7"/>
<protein>
    <submittedName>
        <fullName evidence="1">Uncharacterized protein</fullName>
    </submittedName>
</protein>
<feature type="non-terminal residue" evidence="1">
    <location>
        <position position="85"/>
    </location>
</feature>
<accession>A0A4Y7QGS7</accession>
<dbReference type="VEuPathDB" id="FungiDB:BD410DRAFT_678988"/>
<sequence>IRRPRSFARRFAHVIVTHFHLPGTLVLVRNSRIESDLDAKSKAKYFGPFFVVRRTKGGSYRLAELDGTLWLKNVAAFRVIPYMSR</sequence>
<name>A0A4Y7QGS7_9AGAM</name>
<evidence type="ECO:0000313" key="1">
    <source>
        <dbReference type="EMBL" id="TDL26451.1"/>
    </source>
</evidence>
<organism evidence="1 2">
    <name type="scientific">Rickenella mellea</name>
    <dbReference type="NCBI Taxonomy" id="50990"/>
    <lineage>
        <taxon>Eukaryota</taxon>
        <taxon>Fungi</taxon>
        <taxon>Dikarya</taxon>
        <taxon>Basidiomycota</taxon>
        <taxon>Agaricomycotina</taxon>
        <taxon>Agaricomycetes</taxon>
        <taxon>Hymenochaetales</taxon>
        <taxon>Rickenellaceae</taxon>
        <taxon>Rickenella</taxon>
    </lineage>
</organism>
<dbReference type="OrthoDB" id="3219745at2759"/>
<dbReference type="EMBL" id="ML170161">
    <property type="protein sequence ID" value="TDL26451.1"/>
    <property type="molecule type" value="Genomic_DNA"/>
</dbReference>
<proteinExistence type="predicted"/>
<reference evidence="1 2" key="1">
    <citation type="submission" date="2018-06" db="EMBL/GenBank/DDBJ databases">
        <title>A transcriptomic atlas of mushroom development highlights an independent origin of complex multicellularity.</title>
        <authorList>
            <consortium name="DOE Joint Genome Institute"/>
            <person name="Krizsan K."/>
            <person name="Almasi E."/>
            <person name="Merenyi Z."/>
            <person name="Sahu N."/>
            <person name="Viragh M."/>
            <person name="Koszo T."/>
            <person name="Mondo S."/>
            <person name="Kiss B."/>
            <person name="Balint B."/>
            <person name="Kues U."/>
            <person name="Barry K."/>
            <person name="Hegedus J.C."/>
            <person name="Henrissat B."/>
            <person name="Johnson J."/>
            <person name="Lipzen A."/>
            <person name="Ohm R."/>
            <person name="Nagy I."/>
            <person name="Pangilinan J."/>
            <person name="Yan J."/>
            <person name="Xiong Y."/>
            <person name="Grigoriev I.V."/>
            <person name="Hibbett D.S."/>
            <person name="Nagy L.G."/>
        </authorList>
    </citation>
    <scope>NUCLEOTIDE SEQUENCE [LARGE SCALE GENOMIC DNA]</scope>
    <source>
        <strain evidence="1 2">SZMC22713</strain>
    </source>
</reference>
<keyword evidence="2" id="KW-1185">Reference proteome</keyword>